<proteinExistence type="inferred from homology"/>
<keyword evidence="3" id="KW-1003">Cell membrane</keyword>
<dbReference type="Proteomes" id="UP001324115">
    <property type="component" value="Unassembled WGS sequence"/>
</dbReference>
<evidence type="ECO:0000256" key="6">
    <source>
        <dbReference type="ARBA" id="ARBA00022989"/>
    </source>
</evidence>
<keyword evidence="6" id="KW-1133">Transmembrane helix</keyword>
<evidence type="ECO:0000256" key="2">
    <source>
        <dbReference type="ARBA" id="ARBA00004389"/>
    </source>
</evidence>
<dbReference type="AlphaFoldDB" id="A0AAN7ILY8"/>
<organism evidence="10 11">
    <name type="scientific">Quercus rubra</name>
    <name type="common">Northern red oak</name>
    <name type="synonym">Quercus borealis</name>
    <dbReference type="NCBI Taxonomy" id="3512"/>
    <lineage>
        <taxon>Eukaryota</taxon>
        <taxon>Viridiplantae</taxon>
        <taxon>Streptophyta</taxon>
        <taxon>Embryophyta</taxon>
        <taxon>Tracheophyta</taxon>
        <taxon>Spermatophyta</taxon>
        <taxon>Magnoliopsida</taxon>
        <taxon>eudicotyledons</taxon>
        <taxon>Gunneridae</taxon>
        <taxon>Pentapetalae</taxon>
        <taxon>rosids</taxon>
        <taxon>fabids</taxon>
        <taxon>Fagales</taxon>
        <taxon>Fagaceae</taxon>
        <taxon>Quercus</taxon>
    </lineage>
</organism>
<dbReference type="GO" id="GO:0005789">
    <property type="term" value="C:endoplasmic reticulum membrane"/>
    <property type="evidence" value="ECO:0007669"/>
    <property type="project" value="UniProtKB-SubCell"/>
</dbReference>
<keyword evidence="11" id="KW-1185">Reference proteome</keyword>
<evidence type="ECO:0000256" key="1">
    <source>
        <dbReference type="ARBA" id="ARBA00004162"/>
    </source>
</evidence>
<evidence type="ECO:0000256" key="7">
    <source>
        <dbReference type="ARBA" id="ARBA00023054"/>
    </source>
</evidence>
<comment type="subcellular location">
    <subcellularLocation>
        <location evidence="1">Cell membrane</location>
        <topology evidence="1">Single-pass membrane protein</topology>
    </subcellularLocation>
    <subcellularLocation>
        <location evidence="2">Endoplasmic reticulum membrane</location>
        <topology evidence="2">Single-pass membrane protein</topology>
    </subcellularLocation>
</comment>
<evidence type="ECO:0000313" key="11">
    <source>
        <dbReference type="Proteomes" id="UP001324115"/>
    </source>
</evidence>
<dbReference type="PANTHER" id="PTHR32219:SF16">
    <property type="entry name" value="CORE-2_I-BRANCHING BETA-1,6-N-ACETYLGLUCOSAMINYLTRANSFERASE FAMILY PROTEIN"/>
    <property type="match status" value="1"/>
</dbReference>
<sequence>MPEGAQGNHRVASLLVPFHTYQVKRLTVTGHTKDETFKCILQLRKLHDQESSCYYQCRSLLKNARKLAQKKDVAALGELSCGQIDRFMSQWNNSKAFRDEYDHMIKEL</sequence>
<comment type="similarity">
    <text evidence="9">Belongs to the plant Proton pump-interactor protein family.</text>
</comment>
<keyword evidence="4" id="KW-0812">Transmembrane</keyword>
<keyword evidence="7" id="KW-0175">Coiled coil</keyword>
<dbReference type="PANTHER" id="PTHR32219">
    <property type="entry name" value="RNA-BINDING PROTEIN YLMH-RELATED"/>
    <property type="match status" value="1"/>
</dbReference>
<accession>A0AAN7ILY8</accession>
<keyword evidence="5" id="KW-0256">Endoplasmic reticulum</keyword>
<reference evidence="10 11" key="1">
    <citation type="journal article" date="2023" name="G3 (Bethesda)">
        <title>A haplotype-resolved chromosome-scale genome for Quercus rubra L. provides insights into the genetics of adaptive traits for red oak species.</title>
        <authorList>
            <person name="Kapoor B."/>
            <person name="Jenkins J."/>
            <person name="Schmutz J."/>
            <person name="Zhebentyayeva T."/>
            <person name="Kuelheim C."/>
            <person name="Coggeshall M."/>
            <person name="Heim C."/>
            <person name="Lasky J.R."/>
            <person name="Leites L."/>
            <person name="Islam-Faridi N."/>
            <person name="Romero-Severson J."/>
            <person name="DeLeo V.L."/>
            <person name="Lucas S.M."/>
            <person name="Lazic D."/>
            <person name="Gailing O."/>
            <person name="Carlson J."/>
            <person name="Staton M."/>
        </authorList>
    </citation>
    <scope>NUCLEOTIDE SEQUENCE [LARGE SCALE GENOMIC DNA]</scope>
    <source>
        <strain evidence="10">Pseudo-F2</strain>
    </source>
</reference>
<comment type="caution">
    <text evidence="10">The sequence shown here is derived from an EMBL/GenBank/DDBJ whole genome shotgun (WGS) entry which is preliminary data.</text>
</comment>
<gene>
    <name evidence="10" type="ORF">RGQ29_027917</name>
</gene>
<evidence type="ECO:0000313" key="10">
    <source>
        <dbReference type="EMBL" id="KAK4577582.1"/>
    </source>
</evidence>
<protein>
    <submittedName>
        <fullName evidence="10">Uncharacterized protein</fullName>
    </submittedName>
</protein>
<dbReference type="InterPro" id="IPR055282">
    <property type="entry name" value="PPI1-4"/>
</dbReference>
<evidence type="ECO:0000256" key="8">
    <source>
        <dbReference type="ARBA" id="ARBA00023136"/>
    </source>
</evidence>
<dbReference type="EMBL" id="JAXUIC010000008">
    <property type="protein sequence ID" value="KAK4577582.1"/>
    <property type="molecule type" value="Genomic_DNA"/>
</dbReference>
<evidence type="ECO:0000256" key="5">
    <source>
        <dbReference type="ARBA" id="ARBA00022824"/>
    </source>
</evidence>
<evidence type="ECO:0000256" key="9">
    <source>
        <dbReference type="ARBA" id="ARBA00038080"/>
    </source>
</evidence>
<name>A0AAN7ILY8_QUERU</name>
<dbReference type="GO" id="GO:0005886">
    <property type="term" value="C:plasma membrane"/>
    <property type="evidence" value="ECO:0007669"/>
    <property type="project" value="UniProtKB-SubCell"/>
</dbReference>
<keyword evidence="8" id="KW-0472">Membrane</keyword>
<evidence type="ECO:0000256" key="4">
    <source>
        <dbReference type="ARBA" id="ARBA00022692"/>
    </source>
</evidence>
<evidence type="ECO:0000256" key="3">
    <source>
        <dbReference type="ARBA" id="ARBA00022475"/>
    </source>
</evidence>